<evidence type="ECO:0000256" key="1">
    <source>
        <dbReference type="ARBA" id="ARBA00022448"/>
    </source>
</evidence>
<evidence type="ECO:0000256" key="3">
    <source>
        <dbReference type="ARBA" id="ARBA00022630"/>
    </source>
</evidence>
<dbReference type="PIRSF" id="PIRSF006091">
    <property type="entry name" value="E_trnsport_RnfG"/>
    <property type="match status" value="1"/>
</dbReference>
<comment type="similarity">
    <text evidence="6">Belongs to the RnfG family.</text>
</comment>
<organism evidence="8 9">
    <name type="scientific">Garciella nitratireducens DSM 15102</name>
    <dbReference type="NCBI Taxonomy" id="1121911"/>
    <lineage>
        <taxon>Bacteria</taxon>
        <taxon>Bacillati</taxon>
        <taxon>Bacillota</taxon>
        <taxon>Clostridia</taxon>
        <taxon>Eubacteriales</taxon>
        <taxon>Eubacteriaceae</taxon>
        <taxon>Garciella</taxon>
    </lineage>
</organism>
<dbReference type="GO" id="GO:0010181">
    <property type="term" value="F:FMN binding"/>
    <property type="evidence" value="ECO:0007669"/>
    <property type="project" value="InterPro"/>
</dbReference>
<protein>
    <recommendedName>
        <fullName evidence="6">Ion-translocating oxidoreductase complex subunit G</fullName>
        <ecNumber evidence="6">7.-.-.-</ecNumber>
    </recommendedName>
    <alternativeName>
        <fullName evidence="6">Rnf electron transport complex subunit G</fullName>
    </alternativeName>
</protein>
<accession>A0A1T4K9T0</accession>
<keyword evidence="5 6" id="KW-0249">Electron transport</keyword>
<comment type="cofactor">
    <cofactor evidence="6">
        <name>FMN</name>
        <dbReference type="ChEBI" id="CHEBI:58210"/>
    </cofactor>
</comment>
<dbReference type="HAMAP" id="MF_00479">
    <property type="entry name" value="RsxG_RnfG"/>
    <property type="match status" value="1"/>
</dbReference>
<dbReference type="AlphaFoldDB" id="A0A1T4K9T0"/>
<dbReference type="PANTHER" id="PTHR36118">
    <property type="entry name" value="ION-TRANSLOCATING OXIDOREDUCTASE COMPLEX SUBUNIT G"/>
    <property type="match status" value="1"/>
</dbReference>
<keyword evidence="3 6" id="KW-0285">Flavoprotein</keyword>
<comment type="subcellular location">
    <subcellularLocation>
        <location evidence="6">Cell membrane</location>
        <topology evidence="6">Single-pass membrane protein</topology>
    </subcellularLocation>
</comment>
<comment type="subunit">
    <text evidence="6">The complex is composed of six subunits: RnfA, RnfB, RnfC, RnfD, RnfE and RnfG.</text>
</comment>
<evidence type="ECO:0000256" key="4">
    <source>
        <dbReference type="ARBA" id="ARBA00022643"/>
    </source>
</evidence>
<dbReference type="NCBIfam" id="TIGR01947">
    <property type="entry name" value="rnfG"/>
    <property type="match status" value="1"/>
</dbReference>
<name>A0A1T4K9T0_9FIRM</name>
<keyword evidence="6" id="KW-1278">Translocase</keyword>
<dbReference type="RefSeq" id="WP_087677879.1">
    <property type="nucleotide sequence ID" value="NZ_FUWV01000001.1"/>
</dbReference>
<proteinExistence type="inferred from homology"/>
<sequence>MRDIFKLGSILFIITAVAAVLLGFTNMATSKVIAEREKQERAEALQVVLKEASEFEIVEELPLDGTIISEINVGKTNGKIVGYTFNVLPTGYGGEINMLVGISSEGKLTGIEILAHNETPGLGAKAVEPEFKNQFLGKSVDSSLNLVKGSAAAENEIQAISGATITSTAVTDAVNAAIDLYNRSLK</sequence>
<dbReference type="Pfam" id="PF04205">
    <property type="entry name" value="FMN_bind"/>
    <property type="match status" value="1"/>
</dbReference>
<keyword evidence="6" id="KW-1133">Transmembrane helix</keyword>
<keyword evidence="6" id="KW-0812">Transmembrane</keyword>
<dbReference type="SMART" id="SM00900">
    <property type="entry name" value="FMN_bind"/>
    <property type="match status" value="1"/>
</dbReference>
<dbReference type="OrthoDB" id="9787579at2"/>
<dbReference type="EMBL" id="FUWV01000001">
    <property type="protein sequence ID" value="SJZ39208.1"/>
    <property type="molecule type" value="Genomic_DNA"/>
</dbReference>
<dbReference type="GO" id="GO:0009055">
    <property type="term" value="F:electron transfer activity"/>
    <property type="evidence" value="ECO:0007669"/>
    <property type="project" value="InterPro"/>
</dbReference>
<dbReference type="Proteomes" id="UP000196365">
    <property type="component" value="Unassembled WGS sequence"/>
</dbReference>
<evidence type="ECO:0000313" key="8">
    <source>
        <dbReference type="EMBL" id="SJZ39208.1"/>
    </source>
</evidence>
<dbReference type="GO" id="GO:0022900">
    <property type="term" value="P:electron transport chain"/>
    <property type="evidence" value="ECO:0007669"/>
    <property type="project" value="UniProtKB-UniRule"/>
</dbReference>
<keyword evidence="2 6" id="KW-0597">Phosphoprotein</keyword>
<dbReference type="EC" id="7.-.-.-" evidence="6"/>
<dbReference type="PANTHER" id="PTHR36118:SF1">
    <property type="entry name" value="ION-TRANSLOCATING OXIDOREDUCTASE COMPLEX SUBUNIT G"/>
    <property type="match status" value="1"/>
</dbReference>
<dbReference type="InterPro" id="IPR007329">
    <property type="entry name" value="FMN-bd"/>
</dbReference>
<feature type="domain" description="FMN-binding" evidence="7">
    <location>
        <begin position="91"/>
        <end position="181"/>
    </location>
</feature>
<evidence type="ECO:0000256" key="6">
    <source>
        <dbReference type="HAMAP-Rule" id="MF_00479"/>
    </source>
</evidence>
<evidence type="ECO:0000256" key="2">
    <source>
        <dbReference type="ARBA" id="ARBA00022553"/>
    </source>
</evidence>
<dbReference type="GO" id="GO:0005886">
    <property type="term" value="C:plasma membrane"/>
    <property type="evidence" value="ECO:0007669"/>
    <property type="project" value="UniProtKB-SubCell"/>
</dbReference>
<evidence type="ECO:0000256" key="5">
    <source>
        <dbReference type="ARBA" id="ARBA00022982"/>
    </source>
</evidence>
<evidence type="ECO:0000313" key="9">
    <source>
        <dbReference type="Proteomes" id="UP000196365"/>
    </source>
</evidence>
<dbReference type="InterPro" id="IPR010209">
    <property type="entry name" value="Ion_transpt_RnfG/RsxG"/>
</dbReference>
<keyword evidence="6" id="KW-0472">Membrane</keyword>
<reference evidence="8 9" key="1">
    <citation type="submission" date="2017-02" db="EMBL/GenBank/DDBJ databases">
        <authorList>
            <person name="Peterson S.W."/>
        </authorList>
    </citation>
    <scope>NUCLEOTIDE SEQUENCE [LARGE SCALE GENOMIC DNA]</scope>
    <source>
        <strain evidence="8 9">DSM 15102</strain>
    </source>
</reference>
<gene>
    <name evidence="6" type="primary">rnfG</name>
    <name evidence="8" type="ORF">SAMN02745973_00445</name>
</gene>
<evidence type="ECO:0000259" key="7">
    <source>
        <dbReference type="SMART" id="SM00900"/>
    </source>
</evidence>
<keyword evidence="4 6" id="KW-0288">FMN</keyword>
<comment type="function">
    <text evidence="6">Part of a membrane-bound complex that couples electron transfer with translocation of ions across the membrane.</text>
</comment>
<keyword evidence="1 6" id="KW-0813">Transport</keyword>
<feature type="modified residue" description="FMN phosphoryl threonine" evidence="6">
    <location>
        <position position="164"/>
    </location>
</feature>
<keyword evidence="6" id="KW-1003">Cell membrane</keyword>
<keyword evidence="9" id="KW-1185">Reference proteome</keyword>